<accession>A0A9Q0M1C8</accession>
<reference evidence="1" key="1">
    <citation type="submission" date="2022-12" db="EMBL/GenBank/DDBJ databases">
        <title>Genome assemblies of Blomia tropicalis.</title>
        <authorList>
            <person name="Cui Y."/>
        </authorList>
    </citation>
    <scope>NUCLEOTIDE SEQUENCE</scope>
    <source>
        <tissue evidence="1">Adult mites</tissue>
    </source>
</reference>
<name>A0A9Q0M1C8_BLOTA</name>
<dbReference type="EMBL" id="JAPWDV010000003">
    <property type="protein sequence ID" value="KAJ6217259.1"/>
    <property type="molecule type" value="Genomic_DNA"/>
</dbReference>
<protein>
    <submittedName>
        <fullName evidence="1">Uncharacterized protein</fullName>
    </submittedName>
</protein>
<dbReference type="AlphaFoldDB" id="A0A9Q0M1C8"/>
<dbReference type="Proteomes" id="UP001142055">
    <property type="component" value="Chromosome 3"/>
</dbReference>
<keyword evidence="2" id="KW-1185">Reference proteome</keyword>
<gene>
    <name evidence="1" type="ORF">RDWZM_008416</name>
</gene>
<evidence type="ECO:0000313" key="1">
    <source>
        <dbReference type="EMBL" id="KAJ6217259.1"/>
    </source>
</evidence>
<evidence type="ECO:0000313" key="2">
    <source>
        <dbReference type="Proteomes" id="UP001142055"/>
    </source>
</evidence>
<feature type="non-terminal residue" evidence="1">
    <location>
        <position position="114"/>
    </location>
</feature>
<proteinExistence type="predicted"/>
<comment type="caution">
    <text evidence="1">The sequence shown here is derived from an EMBL/GenBank/DDBJ whole genome shotgun (WGS) entry which is preliminary data.</text>
</comment>
<organism evidence="1 2">
    <name type="scientific">Blomia tropicalis</name>
    <name type="common">Mite</name>
    <dbReference type="NCBI Taxonomy" id="40697"/>
    <lineage>
        <taxon>Eukaryota</taxon>
        <taxon>Metazoa</taxon>
        <taxon>Ecdysozoa</taxon>
        <taxon>Arthropoda</taxon>
        <taxon>Chelicerata</taxon>
        <taxon>Arachnida</taxon>
        <taxon>Acari</taxon>
        <taxon>Acariformes</taxon>
        <taxon>Sarcoptiformes</taxon>
        <taxon>Astigmata</taxon>
        <taxon>Glycyphagoidea</taxon>
        <taxon>Echimyopodidae</taxon>
        <taxon>Blomia</taxon>
    </lineage>
</organism>
<sequence length="114" mass="12808">MRNILEIKSEGQERHQWASSDISSDNCTSINLRRLVTLIAPAPLRLFSLHSIFKACIISVLNVHLSFSYSFFIGSNGQIYNLIYTYGDECRLKSFSSSSSSSSALFAQFECPSR</sequence>